<comment type="caution">
    <text evidence="1">The sequence shown here is derived from an EMBL/GenBank/DDBJ whole genome shotgun (WGS) entry which is preliminary data.</text>
</comment>
<gene>
    <name evidence="1" type="ORF">EVAR_89398_1</name>
</gene>
<keyword evidence="2" id="KW-1185">Reference proteome</keyword>
<proteinExistence type="predicted"/>
<sequence length="72" mass="8172">MRVPRVGAPRRRAGLRGLSLPLRLTSPISKAQGRCKAMSRRVDQQNDSLILCEYFANSRRYRSNSSNERLGP</sequence>
<protein>
    <submittedName>
        <fullName evidence="1">Uncharacterized protein</fullName>
    </submittedName>
</protein>
<reference evidence="1 2" key="1">
    <citation type="journal article" date="2019" name="Commun. Biol.">
        <title>The bagworm genome reveals a unique fibroin gene that provides high tensile strength.</title>
        <authorList>
            <person name="Kono N."/>
            <person name="Nakamura H."/>
            <person name="Ohtoshi R."/>
            <person name="Tomita M."/>
            <person name="Numata K."/>
            <person name="Arakawa K."/>
        </authorList>
    </citation>
    <scope>NUCLEOTIDE SEQUENCE [LARGE SCALE GENOMIC DNA]</scope>
</reference>
<dbReference type="Proteomes" id="UP000299102">
    <property type="component" value="Unassembled WGS sequence"/>
</dbReference>
<dbReference type="AlphaFoldDB" id="A0A4C1XUU0"/>
<evidence type="ECO:0000313" key="2">
    <source>
        <dbReference type="Proteomes" id="UP000299102"/>
    </source>
</evidence>
<evidence type="ECO:0000313" key="1">
    <source>
        <dbReference type="EMBL" id="GBP65905.1"/>
    </source>
</evidence>
<dbReference type="EMBL" id="BGZK01000942">
    <property type="protein sequence ID" value="GBP65905.1"/>
    <property type="molecule type" value="Genomic_DNA"/>
</dbReference>
<name>A0A4C1XUU0_EUMVA</name>
<accession>A0A4C1XUU0</accession>
<organism evidence="1 2">
    <name type="scientific">Eumeta variegata</name>
    <name type="common">Bagworm moth</name>
    <name type="synonym">Eumeta japonica</name>
    <dbReference type="NCBI Taxonomy" id="151549"/>
    <lineage>
        <taxon>Eukaryota</taxon>
        <taxon>Metazoa</taxon>
        <taxon>Ecdysozoa</taxon>
        <taxon>Arthropoda</taxon>
        <taxon>Hexapoda</taxon>
        <taxon>Insecta</taxon>
        <taxon>Pterygota</taxon>
        <taxon>Neoptera</taxon>
        <taxon>Endopterygota</taxon>
        <taxon>Lepidoptera</taxon>
        <taxon>Glossata</taxon>
        <taxon>Ditrysia</taxon>
        <taxon>Tineoidea</taxon>
        <taxon>Psychidae</taxon>
        <taxon>Oiketicinae</taxon>
        <taxon>Eumeta</taxon>
    </lineage>
</organism>